<name>A0A9Q4MJG5_XYLFS</name>
<organism evidence="1 2">
    <name type="scientific">Xylella fastidiosa subsp. multiplex</name>
    <dbReference type="NCBI Taxonomy" id="644357"/>
    <lineage>
        <taxon>Bacteria</taxon>
        <taxon>Pseudomonadati</taxon>
        <taxon>Pseudomonadota</taxon>
        <taxon>Gammaproteobacteria</taxon>
        <taxon>Lysobacterales</taxon>
        <taxon>Lysobacteraceae</taxon>
        <taxon>Xylella</taxon>
    </lineage>
</organism>
<protein>
    <submittedName>
        <fullName evidence="1">Uncharacterized protein</fullName>
    </submittedName>
</protein>
<evidence type="ECO:0000313" key="1">
    <source>
        <dbReference type="EMBL" id="MRU23466.1"/>
    </source>
</evidence>
<reference evidence="1" key="2">
    <citation type="journal article" date="2020" name="Appl. Environ. Microbiol.">
        <title>Multiple intercontinental introductions associated with the emergence of a plant pathogen in Europe.</title>
        <authorList>
            <person name="Landa B.B."/>
            <person name="Castillo A.I."/>
            <person name="Giampetruzzi A."/>
            <person name="Kahn A."/>
            <person name="Roman-Ecija M."/>
            <person name="Velasco-Amo M.P."/>
            <person name="Navas-Cortes J.A."/>
            <person name="Marco-Noales E."/>
            <person name="Barbe S."/>
            <person name="Moralejo E."/>
            <person name="Coletta-Filho H.D."/>
            <person name="Saldarelli P."/>
            <person name="Saponari M."/>
            <person name="Almeida R.P.P."/>
        </authorList>
    </citation>
    <scope>NUCLEOTIDE SEQUENCE</scope>
    <source>
        <strain evidence="1">XYL1981</strain>
    </source>
</reference>
<evidence type="ECO:0000313" key="2">
    <source>
        <dbReference type="Proteomes" id="UP000474061"/>
    </source>
</evidence>
<dbReference type="AlphaFoldDB" id="A0A9Q4MJG5"/>
<comment type="caution">
    <text evidence="1">The sequence shown here is derived from an EMBL/GenBank/DDBJ whole genome shotgun (WGS) entry which is preliminary data.</text>
</comment>
<gene>
    <name evidence="1" type="ORF">FG476_05105</name>
</gene>
<sequence>MQCRIKPLTAVTELKTFRSRSGLMTLNSDGGGSSETKTPPGVMRGLNRVDNVNAINISNLGETTACGSLTGTRQLRHALVTAFMAISQMEGIKTTGGSPQGIIMLKIYKHSSSIVLNTENHLAL</sequence>
<reference evidence="1" key="1">
    <citation type="submission" date="2019-05" db="EMBL/GenBank/DDBJ databases">
        <authorList>
            <person name="Castillo A."/>
            <person name="Giampetruzzi A."/>
            <person name="Landa B."/>
            <person name="Saponari M."/>
            <person name="Almeida R.P.P."/>
            <person name="Moralejo E."/>
            <person name="Marco-Noales E."/>
            <person name="Velasco-Amo M.P."/>
            <person name="Roman-Ecija M."/>
            <person name="Navarro I."/>
            <person name="Monterde A."/>
            <person name="Barbe S."/>
        </authorList>
    </citation>
    <scope>NUCLEOTIDE SEQUENCE</scope>
    <source>
        <strain evidence="1">XYL1981</strain>
    </source>
</reference>
<proteinExistence type="predicted"/>
<accession>A0A9Q4MJG5</accession>
<dbReference type="Proteomes" id="UP000474061">
    <property type="component" value="Unassembled WGS sequence"/>
</dbReference>
<dbReference type="EMBL" id="VDCJ01000339">
    <property type="protein sequence ID" value="MRU23466.1"/>
    <property type="molecule type" value="Genomic_DNA"/>
</dbReference>